<dbReference type="InterPro" id="IPR036397">
    <property type="entry name" value="RNaseH_sf"/>
</dbReference>
<dbReference type="GO" id="GO:0043137">
    <property type="term" value="P:DNA replication, removal of RNA primer"/>
    <property type="evidence" value="ECO:0007669"/>
    <property type="project" value="TreeGrafter"/>
</dbReference>
<proteinExistence type="inferred from homology"/>
<protein>
    <recommendedName>
        <fullName evidence="3">RNase H type-1 domain-containing protein</fullName>
    </recommendedName>
</protein>
<evidence type="ECO:0000256" key="2">
    <source>
        <dbReference type="SAM" id="Phobius"/>
    </source>
</evidence>
<comment type="similarity">
    <text evidence="1">Belongs to the RNase H family.</text>
</comment>
<dbReference type="Pfam" id="PF00075">
    <property type="entry name" value="RNase_H"/>
    <property type="match status" value="1"/>
</dbReference>
<dbReference type="STRING" id="573508.A0A1E3BB33"/>
<feature type="domain" description="RNase H type-1" evidence="3">
    <location>
        <begin position="396"/>
        <end position="543"/>
    </location>
</feature>
<accession>A0A1E3BB33</accession>
<dbReference type="InterPro" id="IPR002156">
    <property type="entry name" value="RNaseH_domain"/>
</dbReference>
<dbReference type="GO" id="GO:0004523">
    <property type="term" value="F:RNA-DNA hybrid ribonuclease activity"/>
    <property type="evidence" value="ECO:0007669"/>
    <property type="project" value="InterPro"/>
</dbReference>
<sequence length="563" mass="62075">MSDDTATESNDLDVGNLVREIAKLRREIRLRDELHKEELQKAKAGFGAALTEVRHELQNLTDRPPTPQCHSEACAQNDHDEILRKIQSLREAIGPCVPTGSPSYADVARTPPLSHPSNIRTLSTLNTNPTTLTDTLYCTIDTSKLAETENEKTSAGSIRAAVETEIRVTEDHSHWRCRAVTVDPKNTNRIRILRSVRERGYFGTSCTLSKVDSVNKAAVLDVNDEIRAGAAAAFGEESEATVAKIAWLSRKESGKSYGSLVVYLTKGSDARRLLADGSSMLGEKIGHKAFQCKNVQESAKCAMEGHRHSSYDQTVPKYVPCGGPHESFSRNCRKLYPSRHEFPLAEALKTMNLERLREIKMIDPAPLPPWRPEGFSKIEIEPNREAAIEKAEATRSTSDLVIYSDASGRQGHLGAAAAAIDEMQQTTDRVQIQVGSMDRWSVHAAELIGILYAINIINLVAVRRWTRSHSRVRSATIFSDSMSASQAIQNPGNKLGQQIIHAILQAAKNTKTHGTAIQLQWIPGHCEIPGNDIADQLVKEAAIPVKTHPSSPLCTVHPRMPYD</sequence>
<dbReference type="GO" id="GO:0003676">
    <property type="term" value="F:nucleic acid binding"/>
    <property type="evidence" value="ECO:0007669"/>
    <property type="project" value="InterPro"/>
</dbReference>
<dbReference type="PANTHER" id="PTHR10642:SF25">
    <property type="entry name" value="RNASE H TYPE-1 DOMAIN-CONTAINING PROTEIN"/>
    <property type="match status" value="1"/>
</dbReference>
<evidence type="ECO:0000313" key="4">
    <source>
        <dbReference type="EMBL" id="ODM18175.1"/>
    </source>
</evidence>
<keyword evidence="2" id="KW-0812">Transmembrane</keyword>
<dbReference type="AlphaFoldDB" id="A0A1E3BB33"/>
<dbReference type="PANTHER" id="PTHR10642">
    <property type="entry name" value="RIBONUCLEASE H1"/>
    <property type="match status" value="1"/>
</dbReference>
<dbReference type="Gene3D" id="3.30.420.10">
    <property type="entry name" value="Ribonuclease H-like superfamily/Ribonuclease H"/>
    <property type="match status" value="1"/>
</dbReference>
<dbReference type="PROSITE" id="PS50879">
    <property type="entry name" value="RNASE_H_1"/>
    <property type="match status" value="1"/>
</dbReference>
<evidence type="ECO:0000313" key="5">
    <source>
        <dbReference type="Proteomes" id="UP000094569"/>
    </source>
</evidence>
<comment type="caution">
    <text evidence="4">The sequence shown here is derived from an EMBL/GenBank/DDBJ whole genome shotgun (WGS) entry which is preliminary data.</text>
</comment>
<dbReference type="SUPFAM" id="SSF53098">
    <property type="entry name" value="Ribonuclease H-like"/>
    <property type="match status" value="1"/>
</dbReference>
<dbReference type="CDD" id="cd09276">
    <property type="entry name" value="Rnase_HI_RT_non_LTR"/>
    <property type="match status" value="1"/>
</dbReference>
<name>A0A1E3BB33_ASPCR</name>
<evidence type="ECO:0000259" key="3">
    <source>
        <dbReference type="PROSITE" id="PS50879"/>
    </source>
</evidence>
<dbReference type="OrthoDB" id="4509295at2759"/>
<gene>
    <name evidence="4" type="ORF">SI65_06046</name>
</gene>
<organism evidence="4 5">
    <name type="scientific">Aspergillus cristatus</name>
    <name type="common">Chinese Fuzhuan brick tea-fermentation fungus</name>
    <name type="synonym">Eurotium cristatum</name>
    <dbReference type="NCBI Taxonomy" id="573508"/>
    <lineage>
        <taxon>Eukaryota</taxon>
        <taxon>Fungi</taxon>
        <taxon>Dikarya</taxon>
        <taxon>Ascomycota</taxon>
        <taxon>Pezizomycotina</taxon>
        <taxon>Eurotiomycetes</taxon>
        <taxon>Eurotiomycetidae</taxon>
        <taxon>Eurotiales</taxon>
        <taxon>Aspergillaceae</taxon>
        <taxon>Aspergillus</taxon>
        <taxon>Aspergillus subgen. Aspergillus</taxon>
    </lineage>
</organism>
<dbReference type="InterPro" id="IPR012337">
    <property type="entry name" value="RNaseH-like_sf"/>
</dbReference>
<keyword evidence="5" id="KW-1185">Reference proteome</keyword>
<feature type="transmembrane region" description="Helical" evidence="2">
    <location>
        <begin position="440"/>
        <end position="461"/>
    </location>
</feature>
<dbReference type="VEuPathDB" id="FungiDB:SI65_06046"/>
<dbReference type="InterPro" id="IPR050092">
    <property type="entry name" value="RNase_H"/>
</dbReference>
<dbReference type="Proteomes" id="UP000094569">
    <property type="component" value="Unassembled WGS sequence"/>
</dbReference>
<keyword evidence="2" id="KW-0472">Membrane</keyword>
<reference evidence="4 5" key="1">
    <citation type="journal article" date="2016" name="BMC Genomics">
        <title>Comparative genomic and transcriptomic analyses of the Fuzhuan brick tea-fermentation fungus Aspergillus cristatus.</title>
        <authorList>
            <person name="Ge Y."/>
            <person name="Wang Y."/>
            <person name="Liu Y."/>
            <person name="Tan Y."/>
            <person name="Ren X."/>
            <person name="Zhang X."/>
            <person name="Hyde K.D."/>
            <person name="Liu Y."/>
            <person name="Liu Z."/>
        </authorList>
    </citation>
    <scope>NUCLEOTIDE SEQUENCE [LARGE SCALE GENOMIC DNA]</scope>
    <source>
        <strain evidence="4 5">GZAAS20.1005</strain>
    </source>
</reference>
<keyword evidence="2" id="KW-1133">Transmembrane helix</keyword>
<evidence type="ECO:0000256" key="1">
    <source>
        <dbReference type="ARBA" id="ARBA00005300"/>
    </source>
</evidence>
<dbReference type="EMBL" id="JXNT01000006">
    <property type="protein sequence ID" value="ODM18175.1"/>
    <property type="molecule type" value="Genomic_DNA"/>
</dbReference>